<gene>
    <name evidence="1" type="primary">thiS</name>
    <name evidence="1" type="ORF">GLW07_07035</name>
</gene>
<evidence type="ECO:0000313" key="1">
    <source>
        <dbReference type="EMBL" id="MYL63107.1"/>
    </source>
</evidence>
<organism evidence="1 2">
    <name type="scientific">Guptibacillus hwajinpoensis</name>
    <dbReference type="NCBI Taxonomy" id="208199"/>
    <lineage>
        <taxon>Bacteria</taxon>
        <taxon>Bacillati</taxon>
        <taxon>Bacillota</taxon>
        <taxon>Bacilli</taxon>
        <taxon>Bacillales</taxon>
        <taxon>Guptibacillaceae</taxon>
        <taxon>Guptibacillus</taxon>
    </lineage>
</organism>
<dbReference type="InterPro" id="IPR016155">
    <property type="entry name" value="Mopterin_synth/thiamin_S_b"/>
</dbReference>
<dbReference type="InterPro" id="IPR010035">
    <property type="entry name" value="Thi_S"/>
</dbReference>
<dbReference type="AlphaFoldDB" id="A0A845EX42"/>
<comment type="caution">
    <text evidence="1">The sequence shown here is derived from an EMBL/GenBank/DDBJ whole genome shotgun (WGS) entry which is preliminary data.</text>
</comment>
<dbReference type="EMBL" id="WMEY01000002">
    <property type="protein sequence ID" value="MYL63107.1"/>
    <property type="molecule type" value="Genomic_DNA"/>
</dbReference>
<dbReference type="NCBIfam" id="TIGR01683">
    <property type="entry name" value="thiS"/>
    <property type="match status" value="1"/>
</dbReference>
<proteinExistence type="predicted"/>
<dbReference type="InterPro" id="IPR012675">
    <property type="entry name" value="Beta-grasp_dom_sf"/>
</dbReference>
<dbReference type="RefSeq" id="WP_160918793.1">
    <property type="nucleotide sequence ID" value="NZ_WMEY01000002.1"/>
</dbReference>
<dbReference type="PANTHER" id="PTHR34472:SF1">
    <property type="entry name" value="SULFUR CARRIER PROTEIN THIS"/>
    <property type="match status" value="1"/>
</dbReference>
<dbReference type="Pfam" id="PF02597">
    <property type="entry name" value="ThiS"/>
    <property type="match status" value="1"/>
</dbReference>
<dbReference type="Proteomes" id="UP000447833">
    <property type="component" value="Unassembled WGS sequence"/>
</dbReference>
<dbReference type="InterPro" id="IPR003749">
    <property type="entry name" value="ThiS/MoaD-like"/>
</dbReference>
<evidence type="ECO:0000313" key="2">
    <source>
        <dbReference type="Proteomes" id="UP000447833"/>
    </source>
</evidence>
<dbReference type="Gene3D" id="3.10.20.30">
    <property type="match status" value="1"/>
</dbReference>
<accession>A0A845EX42</accession>
<protein>
    <submittedName>
        <fullName evidence="1">Sulfur carrier protein ThiS</fullName>
    </submittedName>
</protein>
<dbReference type="CDD" id="cd00565">
    <property type="entry name" value="Ubl_ThiS"/>
    <property type="match status" value="1"/>
</dbReference>
<sequence>MRLQINGDEHDLDVITLKDVVTHFGLQEGLVVTEVDGTIIDRLNWKDINVQDGMKIELVHFVGGG</sequence>
<dbReference type="SUPFAM" id="SSF54285">
    <property type="entry name" value="MoaD/ThiS"/>
    <property type="match status" value="1"/>
</dbReference>
<dbReference type="PANTHER" id="PTHR34472">
    <property type="entry name" value="SULFUR CARRIER PROTEIN THIS"/>
    <property type="match status" value="1"/>
</dbReference>
<reference evidence="1 2" key="1">
    <citation type="submission" date="2019-11" db="EMBL/GenBank/DDBJ databases">
        <title>Genome sequences of 17 halophilic strains isolated from different environments.</title>
        <authorList>
            <person name="Furrow R.E."/>
        </authorList>
    </citation>
    <scope>NUCLEOTIDE SEQUENCE [LARGE SCALE GENOMIC DNA]</scope>
    <source>
        <strain evidence="1 2">22506_14_FS</strain>
    </source>
</reference>
<name>A0A845EX42_9BACL</name>